<keyword evidence="2" id="KW-0732">Signal</keyword>
<reference evidence="5" key="1">
    <citation type="submission" date="2011-02" db="EMBL/GenBank/DDBJ databases">
        <title>The complete genome of Planctomyces brasiliensis DSM 5305.</title>
        <authorList>
            <person name="Lucas S."/>
            <person name="Copeland A."/>
            <person name="Lapidus A."/>
            <person name="Bruce D."/>
            <person name="Goodwin L."/>
            <person name="Pitluck S."/>
            <person name="Kyrpides N."/>
            <person name="Mavromatis K."/>
            <person name="Pagani I."/>
            <person name="Ivanova N."/>
            <person name="Ovchinnikova G."/>
            <person name="Lu M."/>
            <person name="Detter J.C."/>
            <person name="Han C."/>
            <person name="Land M."/>
            <person name="Hauser L."/>
            <person name="Markowitz V."/>
            <person name="Cheng J.-F."/>
            <person name="Hugenholtz P."/>
            <person name="Woyke T."/>
            <person name="Wu D."/>
            <person name="Tindall B."/>
            <person name="Pomrenke H.G."/>
            <person name="Brambilla E."/>
            <person name="Klenk H.-P."/>
            <person name="Eisen J.A."/>
        </authorList>
    </citation>
    <scope>NUCLEOTIDE SEQUENCE [LARGE SCALE GENOMIC DNA]</scope>
    <source>
        <strain evidence="5">ATCC 49424 / DSM 5305 / JCM 21570 / NBRC 103401 / IFAM 1448</strain>
    </source>
</reference>
<keyword evidence="1" id="KW-0813">Transport</keyword>
<evidence type="ECO:0000256" key="2">
    <source>
        <dbReference type="SAM" id="SignalP"/>
    </source>
</evidence>
<dbReference type="Proteomes" id="UP000006860">
    <property type="component" value="Chromosome"/>
</dbReference>
<gene>
    <name evidence="4" type="ordered locus">Plabr_4736</name>
</gene>
<dbReference type="InterPro" id="IPR058792">
    <property type="entry name" value="Beta-barrel_RND_2"/>
</dbReference>
<evidence type="ECO:0000313" key="5">
    <source>
        <dbReference type="Proteomes" id="UP000006860"/>
    </source>
</evidence>
<dbReference type="Gene3D" id="2.40.50.100">
    <property type="match status" value="1"/>
</dbReference>
<keyword evidence="5" id="KW-1185">Reference proteome</keyword>
<sequence length="291" mass="32178">MKQRLRFKIAFAASLCVFFLLPEQEFAAQKTTESVLRIPHCTVSLIDEVTLAAGRSGLLSQVLYGEGDQVEAKTLVAQLANEEAAAQEALADYAAKSDIAIRLAEKICDAAETELQNGYSLNERRQVLTEFEIRRLELAFEQAKLEVEQATHDRELKKLERGVAHAQTRAHDIRSTFAGTVVQVFKDAGEAVQQGEPLLRIVNDQRLKIEGFAPAAAARQLKVGQPAQIEITSPEGKSSFIQGRLKFVDISIQPVTQEVRLWVEVDNKEGHLKSGQIVALEFSGVPESNQQ</sequence>
<dbReference type="GO" id="GO:0030313">
    <property type="term" value="C:cell envelope"/>
    <property type="evidence" value="ECO:0007669"/>
    <property type="project" value="TreeGrafter"/>
</dbReference>
<dbReference type="Gene3D" id="2.40.30.170">
    <property type="match status" value="1"/>
</dbReference>
<dbReference type="InterPro" id="IPR051909">
    <property type="entry name" value="MFP_Cation_Efflux"/>
</dbReference>
<dbReference type="Pfam" id="PF25954">
    <property type="entry name" value="Beta-barrel_RND_2"/>
    <property type="match status" value="1"/>
</dbReference>
<dbReference type="AlphaFoldDB" id="F0SQC8"/>
<dbReference type="RefSeq" id="WP_013631011.1">
    <property type="nucleotide sequence ID" value="NC_015174.1"/>
</dbReference>
<accession>F0SQC8</accession>
<dbReference type="KEGG" id="pbs:Plabr_4736"/>
<dbReference type="PANTHER" id="PTHR30097">
    <property type="entry name" value="CATION EFFLUX SYSTEM PROTEIN CUSB"/>
    <property type="match status" value="1"/>
</dbReference>
<dbReference type="SUPFAM" id="SSF111369">
    <property type="entry name" value="HlyD-like secretion proteins"/>
    <property type="match status" value="1"/>
</dbReference>
<feature type="chain" id="PRO_5003256583" evidence="2">
    <location>
        <begin position="28"/>
        <end position="291"/>
    </location>
</feature>
<proteinExistence type="predicted"/>
<dbReference type="STRING" id="756272.Plabr_4736"/>
<dbReference type="EMBL" id="CP002546">
    <property type="protein sequence ID" value="ADY62307.1"/>
    <property type="molecule type" value="Genomic_DNA"/>
</dbReference>
<dbReference type="GO" id="GO:0060003">
    <property type="term" value="P:copper ion export"/>
    <property type="evidence" value="ECO:0007669"/>
    <property type="project" value="TreeGrafter"/>
</dbReference>
<dbReference type="Gene3D" id="1.10.287.470">
    <property type="entry name" value="Helix hairpin bin"/>
    <property type="match status" value="1"/>
</dbReference>
<name>F0SQC8_RUBBR</name>
<evidence type="ECO:0000313" key="4">
    <source>
        <dbReference type="EMBL" id="ADY62307.1"/>
    </source>
</evidence>
<dbReference type="OrthoDB" id="289718at2"/>
<dbReference type="PANTHER" id="PTHR30097:SF4">
    <property type="entry name" value="SLR6042 PROTEIN"/>
    <property type="match status" value="1"/>
</dbReference>
<dbReference type="eggNOG" id="COG0845">
    <property type="taxonomic scope" value="Bacteria"/>
</dbReference>
<feature type="signal peptide" evidence="2">
    <location>
        <begin position="1"/>
        <end position="27"/>
    </location>
</feature>
<evidence type="ECO:0000256" key="1">
    <source>
        <dbReference type="ARBA" id="ARBA00022448"/>
    </source>
</evidence>
<evidence type="ECO:0000259" key="3">
    <source>
        <dbReference type="Pfam" id="PF25954"/>
    </source>
</evidence>
<organism evidence="4 5">
    <name type="scientific">Rubinisphaera brasiliensis (strain ATCC 49424 / DSM 5305 / JCM 21570 / IAM 15109 / NBRC 103401 / IFAM 1448)</name>
    <name type="common">Planctomyces brasiliensis</name>
    <dbReference type="NCBI Taxonomy" id="756272"/>
    <lineage>
        <taxon>Bacteria</taxon>
        <taxon>Pseudomonadati</taxon>
        <taxon>Planctomycetota</taxon>
        <taxon>Planctomycetia</taxon>
        <taxon>Planctomycetales</taxon>
        <taxon>Planctomycetaceae</taxon>
        <taxon>Rubinisphaera</taxon>
    </lineage>
</organism>
<dbReference type="HOGENOM" id="CLU_071820_0_0_0"/>
<dbReference type="GO" id="GO:0015679">
    <property type="term" value="P:plasma membrane copper ion transport"/>
    <property type="evidence" value="ECO:0007669"/>
    <property type="project" value="TreeGrafter"/>
</dbReference>
<protein>
    <submittedName>
        <fullName evidence="4">Biotin/lipoyl attachment domain-containing protein</fullName>
    </submittedName>
</protein>
<feature type="domain" description="CusB-like beta-barrel" evidence="3">
    <location>
        <begin position="214"/>
        <end position="283"/>
    </location>
</feature>